<dbReference type="InterPro" id="IPR003439">
    <property type="entry name" value="ABC_transporter-like_ATP-bd"/>
</dbReference>
<dbReference type="InterPro" id="IPR017911">
    <property type="entry name" value="MacB-like_ATP-bd"/>
</dbReference>
<dbReference type="PANTHER" id="PTHR24220:SF685">
    <property type="entry name" value="ABC TRANSPORTER RELATED"/>
    <property type="match status" value="1"/>
</dbReference>
<feature type="domain" description="ABC transporter" evidence="4">
    <location>
        <begin position="3"/>
        <end position="223"/>
    </location>
</feature>
<proteinExistence type="predicted"/>
<dbReference type="GO" id="GO:0005524">
    <property type="term" value="F:ATP binding"/>
    <property type="evidence" value="ECO:0007669"/>
    <property type="project" value="UniProtKB-KW"/>
</dbReference>
<dbReference type="GO" id="GO:0016887">
    <property type="term" value="F:ATP hydrolysis activity"/>
    <property type="evidence" value="ECO:0007669"/>
    <property type="project" value="InterPro"/>
</dbReference>
<dbReference type="Proteomes" id="UP000326702">
    <property type="component" value="Chromosome"/>
</dbReference>
<reference evidence="5 6" key="1">
    <citation type="submission" date="2019-10" db="EMBL/GenBank/DDBJ databases">
        <title>Genome sequence of Luteimicrobium xylanilyticum HY-24.</title>
        <authorList>
            <person name="Kim D.Y."/>
            <person name="Park H.-Y."/>
        </authorList>
    </citation>
    <scope>NUCLEOTIDE SEQUENCE [LARGE SCALE GENOMIC DNA]</scope>
    <source>
        <strain evidence="5 6">HY-24</strain>
    </source>
</reference>
<protein>
    <submittedName>
        <fullName evidence="5">Cytochrome c bioproteinis ATP-binding export protein CcmA</fullName>
    </submittedName>
</protein>
<dbReference type="InterPro" id="IPR003593">
    <property type="entry name" value="AAA+_ATPase"/>
</dbReference>
<dbReference type="AlphaFoldDB" id="A0A5P9Q9U8"/>
<dbReference type="CDD" id="cd03255">
    <property type="entry name" value="ABC_MJ0796_LolCDE_FtsE"/>
    <property type="match status" value="1"/>
</dbReference>
<dbReference type="EMBL" id="CP045529">
    <property type="protein sequence ID" value="QFU97842.1"/>
    <property type="molecule type" value="Genomic_DNA"/>
</dbReference>
<evidence type="ECO:0000313" key="5">
    <source>
        <dbReference type="EMBL" id="QFU97842.1"/>
    </source>
</evidence>
<dbReference type="InterPro" id="IPR015854">
    <property type="entry name" value="ABC_transpr_LolD-like"/>
</dbReference>
<dbReference type="PANTHER" id="PTHR24220">
    <property type="entry name" value="IMPORT ATP-BINDING PROTEIN"/>
    <property type="match status" value="1"/>
</dbReference>
<organism evidence="5 6">
    <name type="scientific">Luteimicrobium xylanilyticum</name>
    <dbReference type="NCBI Taxonomy" id="1133546"/>
    <lineage>
        <taxon>Bacteria</taxon>
        <taxon>Bacillati</taxon>
        <taxon>Actinomycetota</taxon>
        <taxon>Actinomycetes</taxon>
        <taxon>Micrococcales</taxon>
        <taxon>Luteimicrobium</taxon>
    </lineage>
</organism>
<dbReference type="GO" id="GO:0022857">
    <property type="term" value="F:transmembrane transporter activity"/>
    <property type="evidence" value="ECO:0007669"/>
    <property type="project" value="TreeGrafter"/>
</dbReference>
<gene>
    <name evidence="5" type="ORF">KDY119_01348</name>
</gene>
<dbReference type="SMART" id="SM00382">
    <property type="entry name" value="AAA"/>
    <property type="match status" value="1"/>
</dbReference>
<dbReference type="KEGG" id="lxl:KDY119_01348"/>
<sequence>MSLSGTGLTLTYGATVALAGASVTVAPGEVVALVGPSGSGKTSLLYCLSGLARPSSGQVLVGDIELTALDDAGLVAVRREHFGFVFQFSELVPELTLAENVALPLELLKAGRRDTRRRVAELLERLGIGDLGGRYPAQVSGGQAQRAAVARALVHRPAVVFADEPTGSLDSANTDTVLSALVELSRDTGSSIVLVTHDDKVATAADRRVFVRDGFCTDEVLSR</sequence>
<keyword evidence="2" id="KW-0547">Nucleotide-binding</keyword>
<evidence type="ECO:0000259" key="4">
    <source>
        <dbReference type="PROSITE" id="PS50893"/>
    </source>
</evidence>
<dbReference type="SUPFAM" id="SSF52540">
    <property type="entry name" value="P-loop containing nucleoside triphosphate hydrolases"/>
    <property type="match status" value="1"/>
</dbReference>
<evidence type="ECO:0000256" key="2">
    <source>
        <dbReference type="ARBA" id="ARBA00022741"/>
    </source>
</evidence>
<keyword evidence="3 5" id="KW-0067">ATP-binding</keyword>
<keyword evidence="6" id="KW-1185">Reference proteome</keyword>
<dbReference type="PROSITE" id="PS50893">
    <property type="entry name" value="ABC_TRANSPORTER_2"/>
    <property type="match status" value="1"/>
</dbReference>
<dbReference type="InterPro" id="IPR017871">
    <property type="entry name" value="ABC_transporter-like_CS"/>
</dbReference>
<dbReference type="PROSITE" id="PS00211">
    <property type="entry name" value="ABC_TRANSPORTER_1"/>
    <property type="match status" value="1"/>
</dbReference>
<dbReference type="GO" id="GO:0005886">
    <property type="term" value="C:plasma membrane"/>
    <property type="evidence" value="ECO:0007669"/>
    <property type="project" value="TreeGrafter"/>
</dbReference>
<accession>A0A5P9Q9U8</accession>
<dbReference type="RefSeq" id="WP_036951615.1">
    <property type="nucleotide sequence ID" value="NZ_BAABIH010000012.1"/>
</dbReference>
<evidence type="ECO:0000256" key="3">
    <source>
        <dbReference type="ARBA" id="ARBA00022840"/>
    </source>
</evidence>
<evidence type="ECO:0000256" key="1">
    <source>
        <dbReference type="ARBA" id="ARBA00022448"/>
    </source>
</evidence>
<keyword evidence="1" id="KW-0813">Transport</keyword>
<dbReference type="InterPro" id="IPR027417">
    <property type="entry name" value="P-loop_NTPase"/>
</dbReference>
<name>A0A5P9Q9U8_9MICO</name>
<evidence type="ECO:0000313" key="6">
    <source>
        <dbReference type="Proteomes" id="UP000326702"/>
    </source>
</evidence>
<dbReference type="Pfam" id="PF00005">
    <property type="entry name" value="ABC_tran"/>
    <property type="match status" value="1"/>
</dbReference>
<dbReference type="Gene3D" id="3.40.50.300">
    <property type="entry name" value="P-loop containing nucleotide triphosphate hydrolases"/>
    <property type="match status" value="1"/>
</dbReference>